<organism evidence="1 2">
    <name type="scientific">Dyadobacter subterraneus</name>
    <dbReference type="NCBI Taxonomy" id="2773304"/>
    <lineage>
        <taxon>Bacteria</taxon>
        <taxon>Pseudomonadati</taxon>
        <taxon>Bacteroidota</taxon>
        <taxon>Cytophagia</taxon>
        <taxon>Cytophagales</taxon>
        <taxon>Spirosomataceae</taxon>
        <taxon>Dyadobacter</taxon>
    </lineage>
</organism>
<evidence type="ECO:0000313" key="2">
    <source>
        <dbReference type="Proteomes" id="UP000634134"/>
    </source>
</evidence>
<reference evidence="2" key="1">
    <citation type="submission" date="2023-07" db="EMBL/GenBank/DDBJ databases">
        <title>Dyadobacter sp. nov 'subterranea' isolated from contaminted grondwater.</title>
        <authorList>
            <person name="Szabo I."/>
            <person name="Al-Omari J."/>
            <person name="Szerdahelyi S.G."/>
            <person name="Rado J."/>
        </authorList>
    </citation>
    <scope>NUCLEOTIDE SEQUENCE [LARGE SCALE GENOMIC DNA]</scope>
    <source>
        <strain evidence="2">UP-52</strain>
    </source>
</reference>
<dbReference type="Proteomes" id="UP000634134">
    <property type="component" value="Unassembled WGS sequence"/>
</dbReference>
<keyword evidence="2" id="KW-1185">Reference proteome</keyword>
<evidence type="ECO:0000313" key="1">
    <source>
        <dbReference type="EMBL" id="MBE9460721.1"/>
    </source>
</evidence>
<sequence>MLKIAACDNNELQNSLSTLIYQISPRIFILLIWMYKKILNLSQKKALFIYEYVFFENNNNNDPKLLKLLKNGSGG</sequence>
<comment type="caution">
    <text evidence="1">The sequence shown here is derived from an EMBL/GenBank/DDBJ whole genome shotgun (WGS) entry which is preliminary data.</text>
</comment>
<name>A0ABR9W5J9_9BACT</name>
<protein>
    <submittedName>
        <fullName evidence="1">Uncharacterized protein</fullName>
    </submittedName>
</protein>
<dbReference type="RefSeq" id="WP_194119030.1">
    <property type="nucleotide sequence ID" value="NZ_JACYGY010000001.1"/>
</dbReference>
<dbReference type="EMBL" id="JACYGY010000001">
    <property type="protein sequence ID" value="MBE9460721.1"/>
    <property type="molecule type" value="Genomic_DNA"/>
</dbReference>
<accession>A0ABR9W5J9</accession>
<gene>
    <name evidence="1" type="ORF">IEE83_02395</name>
</gene>
<proteinExistence type="predicted"/>